<dbReference type="InterPro" id="IPR011990">
    <property type="entry name" value="TPR-like_helical_dom_sf"/>
</dbReference>
<feature type="repeat" description="PPR" evidence="2">
    <location>
        <begin position="215"/>
        <end position="250"/>
    </location>
</feature>
<evidence type="ECO:0008006" key="6">
    <source>
        <dbReference type="Google" id="ProtNLM"/>
    </source>
</evidence>
<dbReference type="PROSITE" id="PS51375">
    <property type="entry name" value="PPR"/>
    <property type="match status" value="3"/>
</dbReference>
<dbReference type="FunFam" id="1.25.40.10:FF:000344">
    <property type="entry name" value="Pentatricopeptide repeat-containing protein"/>
    <property type="match status" value="1"/>
</dbReference>
<evidence type="ECO:0000256" key="1">
    <source>
        <dbReference type="ARBA" id="ARBA00022737"/>
    </source>
</evidence>
<organism evidence="4 5">
    <name type="scientific">Protea cynaroides</name>
    <dbReference type="NCBI Taxonomy" id="273540"/>
    <lineage>
        <taxon>Eukaryota</taxon>
        <taxon>Viridiplantae</taxon>
        <taxon>Streptophyta</taxon>
        <taxon>Embryophyta</taxon>
        <taxon>Tracheophyta</taxon>
        <taxon>Spermatophyta</taxon>
        <taxon>Magnoliopsida</taxon>
        <taxon>Proteales</taxon>
        <taxon>Proteaceae</taxon>
        <taxon>Protea</taxon>
    </lineage>
</organism>
<dbReference type="Pfam" id="PF01535">
    <property type="entry name" value="PPR"/>
    <property type="match status" value="4"/>
</dbReference>
<feature type="repeat" description="PPR" evidence="2">
    <location>
        <begin position="117"/>
        <end position="151"/>
    </location>
</feature>
<evidence type="ECO:0000256" key="3">
    <source>
        <dbReference type="SAM" id="MobiDB-lite"/>
    </source>
</evidence>
<dbReference type="GO" id="GO:0003723">
    <property type="term" value="F:RNA binding"/>
    <property type="evidence" value="ECO:0007669"/>
    <property type="project" value="InterPro"/>
</dbReference>
<dbReference type="InterPro" id="IPR002885">
    <property type="entry name" value="PPR_rpt"/>
</dbReference>
<gene>
    <name evidence="4" type="ORF">NE237_019595</name>
</gene>
<dbReference type="GO" id="GO:0009451">
    <property type="term" value="P:RNA modification"/>
    <property type="evidence" value="ECO:0007669"/>
    <property type="project" value="InterPro"/>
</dbReference>
<reference evidence="4" key="1">
    <citation type="journal article" date="2023" name="Plant J.">
        <title>The genome of the king protea, Protea cynaroides.</title>
        <authorList>
            <person name="Chang J."/>
            <person name="Duong T.A."/>
            <person name="Schoeman C."/>
            <person name="Ma X."/>
            <person name="Roodt D."/>
            <person name="Barker N."/>
            <person name="Li Z."/>
            <person name="Van de Peer Y."/>
            <person name="Mizrachi E."/>
        </authorList>
    </citation>
    <scope>NUCLEOTIDE SEQUENCE</scope>
    <source>
        <tissue evidence="4">Young leaves</tissue>
    </source>
</reference>
<dbReference type="Gene3D" id="1.25.40.10">
    <property type="entry name" value="Tetratricopeptide repeat domain"/>
    <property type="match status" value="3"/>
</dbReference>
<name>A0A9Q0H5M3_9MAGN</name>
<dbReference type="OrthoDB" id="1879398at2759"/>
<accession>A0A9Q0H5M3</accession>
<dbReference type="NCBIfam" id="TIGR00756">
    <property type="entry name" value="PPR"/>
    <property type="match status" value="4"/>
</dbReference>
<keyword evidence="5" id="KW-1185">Reference proteome</keyword>
<dbReference type="AlphaFoldDB" id="A0A9Q0H5M3"/>
<dbReference type="SUPFAM" id="SSF48452">
    <property type="entry name" value="TPR-like"/>
    <property type="match status" value="2"/>
</dbReference>
<dbReference type="PANTHER" id="PTHR47926">
    <property type="entry name" value="PENTATRICOPEPTIDE REPEAT-CONTAINING PROTEIN"/>
    <property type="match status" value="1"/>
</dbReference>
<dbReference type="Proteomes" id="UP001141806">
    <property type="component" value="Unassembled WGS sequence"/>
</dbReference>
<feature type="region of interest" description="Disordered" evidence="3">
    <location>
        <begin position="1"/>
        <end position="22"/>
    </location>
</feature>
<dbReference type="Pfam" id="PF13041">
    <property type="entry name" value="PPR_2"/>
    <property type="match status" value="2"/>
</dbReference>
<dbReference type="FunFam" id="1.25.40.10:FF:000436">
    <property type="entry name" value="Pentatricopeptide repeat-containing protein At5g39350 family"/>
    <property type="match status" value="1"/>
</dbReference>
<protein>
    <recommendedName>
        <fullName evidence="6">Pentatricopeptide repeat-containing protein</fullName>
    </recommendedName>
</protein>
<dbReference type="InterPro" id="IPR046960">
    <property type="entry name" value="PPR_At4g14850-like_plant"/>
</dbReference>
<feature type="compositionally biased region" description="Polar residues" evidence="3">
    <location>
        <begin position="9"/>
        <end position="22"/>
    </location>
</feature>
<dbReference type="InterPro" id="IPR046848">
    <property type="entry name" value="E_motif"/>
</dbReference>
<feature type="repeat" description="PPR" evidence="2">
    <location>
        <begin position="317"/>
        <end position="351"/>
    </location>
</feature>
<evidence type="ECO:0000313" key="4">
    <source>
        <dbReference type="EMBL" id="KAJ4959685.1"/>
    </source>
</evidence>
<evidence type="ECO:0000313" key="5">
    <source>
        <dbReference type="Proteomes" id="UP001141806"/>
    </source>
</evidence>
<comment type="caution">
    <text evidence="4">The sequence shown here is derived from an EMBL/GenBank/DDBJ whole genome shotgun (WGS) entry which is preliminary data.</text>
</comment>
<evidence type="ECO:0000256" key="2">
    <source>
        <dbReference type="PROSITE-ProRule" id="PRU00708"/>
    </source>
</evidence>
<sequence length="500" mass="56032">MHGFLPFHSQPNRKQPTNNSHSIQKLVHSGHSIKALQIYANLWNHHGFKPDNSTFPYILKAASQLNDPIIGLIIHNHAIKTGFDSNLYVTNSLMLFYGRLGLCESMHYLFDEMPHRNIVSWTAVVWVSTQYKQFDQAVRTFHDMRIMGIKPNSFTMATLLPSFSSSRGSIQIHSFLIKCGFESDIFVSTALIDTYAKCWFVNSARQVFDEMPSKNIVSWNSVISAYTQNGKAQEALKLFVEMQIAKDIRPDSFTIVTALCSCASLASLRQGKELHGYVYRACLEGIVIVGNGLIDMYGKCGDLELAELVFDKMQEKDVSSWTALINCYGLNGQGSKAISIFEKVKQTTSVAPNTVTWLAVLSACSHSHLIEDGFRYFKEMSTDFGVKPSMKHYVCMVDMLGRAGHFPEALKFINDMPFQTNAQVWQALLGAATVQGDTAVAELAAKCLIELEPENDDLQIQLANIYANAGRWGDVERIRGRLCSRRPQKNPGISFIQVVQ</sequence>
<dbReference type="EMBL" id="JAMYWD010000009">
    <property type="protein sequence ID" value="KAJ4959685.1"/>
    <property type="molecule type" value="Genomic_DNA"/>
</dbReference>
<dbReference type="Pfam" id="PF20431">
    <property type="entry name" value="E_motif"/>
    <property type="match status" value="1"/>
</dbReference>
<dbReference type="FunFam" id="1.25.40.10:FF:000090">
    <property type="entry name" value="Pentatricopeptide repeat-containing protein, chloroplastic"/>
    <property type="match status" value="1"/>
</dbReference>
<keyword evidence="1" id="KW-0677">Repeat</keyword>
<proteinExistence type="predicted"/>